<dbReference type="PROSITE" id="PS50932">
    <property type="entry name" value="HTH_LACI_2"/>
    <property type="match status" value="1"/>
</dbReference>
<dbReference type="Proteomes" id="UP001501196">
    <property type="component" value="Unassembled WGS sequence"/>
</dbReference>
<keyword evidence="1" id="KW-0678">Repressor</keyword>
<dbReference type="Pfam" id="PF13377">
    <property type="entry name" value="Peripla_BP_3"/>
    <property type="match status" value="1"/>
</dbReference>
<keyword evidence="7" id="KW-1185">Reference proteome</keyword>
<evidence type="ECO:0000313" key="7">
    <source>
        <dbReference type="Proteomes" id="UP001501196"/>
    </source>
</evidence>
<evidence type="ECO:0000259" key="5">
    <source>
        <dbReference type="PROSITE" id="PS50932"/>
    </source>
</evidence>
<dbReference type="GO" id="GO:0003677">
    <property type="term" value="F:DNA binding"/>
    <property type="evidence" value="ECO:0007669"/>
    <property type="project" value="UniProtKB-KW"/>
</dbReference>
<feature type="domain" description="HTH lacI-type" evidence="5">
    <location>
        <begin position="11"/>
        <end position="69"/>
    </location>
</feature>
<keyword evidence="3 6" id="KW-0238">DNA-binding</keyword>
<gene>
    <name evidence="6" type="ORF">GCM10009819_30480</name>
</gene>
<evidence type="ECO:0000256" key="4">
    <source>
        <dbReference type="ARBA" id="ARBA00023163"/>
    </source>
</evidence>
<dbReference type="InterPro" id="IPR000843">
    <property type="entry name" value="HTH_LacI"/>
</dbReference>
<dbReference type="CDD" id="cd06267">
    <property type="entry name" value="PBP1_LacI_sugar_binding-like"/>
    <property type="match status" value="1"/>
</dbReference>
<dbReference type="SMART" id="SM00354">
    <property type="entry name" value="HTH_LACI"/>
    <property type="match status" value="1"/>
</dbReference>
<name>A0ABP5G8M6_9MICO</name>
<dbReference type="RefSeq" id="WP_344376290.1">
    <property type="nucleotide sequence ID" value="NZ_BAAAPW010000005.1"/>
</dbReference>
<evidence type="ECO:0000256" key="3">
    <source>
        <dbReference type="ARBA" id="ARBA00023125"/>
    </source>
</evidence>
<protein>
    <submittedName>
        <fullName evidence="6">LacI family DNA-binding transcriptional regulator</fullName>
    </submittedName>
</protein>
<evidence type="ECO:0000256" key="1">
    <source>
        <dbReference type="ARBA" id="ARBA00022491"/>
    </source>
</evidence>
<reference evidence="7" key="1">
    <citation type="journal article" date="2019" name="Int. J. Syst. Evol. Microbiol.">
        <title>The Global Catalogue of Microorganisms (GCM) 10K type strain sequencing project: providing services to taxonomists for standard genome sequencing and annotation.</title>
        <authorList>
            <consortium name="The Broad Institute Genomics Platform"/>
            <consortium name="The Broad Institute Genome Sequencing Center for Infectious Disease"/>
            <person name="Wu L."/>
            <person name="Ma J."/>
        </authorList>
    </citation>
    <scope>NUCLEOTIDE SEQUENCE [LARGE SCALE GENOMIC DNA]</scope>
    <source>
        <strain evidence="7">JCM 15672</strain>
    </source>
</reference>
<keyword evidence="2" id="KW-0805">Transcription regulation</keyword>
<sequence>MTTSQTPPRRITQRRIAELAGVSQATVSLVLNDKADGAGRIPEETRDRVLQVLRETGYVADPAARRLAGLGNKILGVFTYEPAFPTESQDFYAPLLSGIEEAAEELGCDLLLFTSAPVVDGTRRLLHENNRLRLADGCLLLGVEMDPVELERLVADGFPFVAVGRREVEGVPYVAIDYAQGAAELVGRAWDLGHRRFAYVHVDSTGESVMDRRAGVVGELERRGGPVAAAELLAMPVDGADDAALRSALDEARAAGATVLVVETHETAVRLRALAAAAGIDVPGTLSLIVLGDAARANGDSGDFTRLSPPRSALASAATTLLARILDPHDDVPDDELRQTLACPVMAGATLVAPEDAA</sequence>
<keyword evidence="4" id="KW-0804">Transcription</keyword>
<evidence type="ECO:0000313" key="6">
    <source>
        <dbReference type="EMBL" id="GAA2042108.1"/>
    </source>
</evidence>
<dbReference type="PANTHER" id="PTHR30146">
    <property type="entry name" value="LACI-RELATED TRANSCRIPTIONAL REPRESSOR"/>
    <property type="match status" value="1"/>
</dbReference>
<dbReference type="Gene3D" id="1.10.260.40">
    <property type="entry name" value="lambda repressor-like DNA-binding domains"/>
    <property type="match status" value="1"/>
</dbReference>
<dbReference type="InterPro" id="IPR010982">
    <property type="entry name" value="Lambda_DNA-bd_dom_sf"/>
</dbReference>
<dbReference type="CDD" id="cd01392">
    <property type="entry name" value="HTH_LacI"/>
    <property type="match status" value="1"/>
</dbReference>
<evidence type="ECO:0000256" key="2">
    <source>
        <dbReference type="ARBA" id="ARBA00023015"/>
    </source>
</evidence>
<comment type="caution">
    <text evidence="6">The sequence shown here is derived from an EMBL/GenBank/DDBJ whole genome shotgun (WGS) entry which is preliminary data.</text>
</comment>
<proteinExistence type="predicted"/>
<dbReference type="PANTHER" id="PTHR30146:SF148">
    <property type="entry name" value="HTH-TYPE TRANSCRIPTIONAL REPRESSOR PURR-RELATED"/>
    <property type="match status" value="1"/>
</dbReference>
<organism evidence="6 7">
    <name type="scientific">Agromyces tropicus</name>
    <dbReference type="NCBI Taxonomy" id="555371"/>
    <lineage>
        <taxon>Bacteria</taxon>
        <taxon>Bacillati</taxon>
        <taxon>Actinomycetota</taxon>
        <taxon>Actinomycetes</taxon>
        <taxon>Micrococcales</taxon>
        <taxon>Microbacteriaceae</taxon>
        <taxon>Agromyces</taxon>
    </lineage>
</organism>
<dbReference type="SUPFAM" id="SSF53822">
    <property type="entry name" value="Periplasmic binding protein-like I"/>
    <property type="match status" value="1"/>
</dbReference>
<dbReference type="EMBL" id="BAAAPW010000005">
    <property type="protein sequence ID" value="GAA2042108.1"/>
    <property type="molecule type" value="Genomic_DNA"/>
</dbReference>
<dbReference type="InterPro" id="IPR046335">
    <property type="entry name" value="LacI/GalR-like_sensor"/>
</dbReference>
<dbReference type="InterPro" id="IPR028082">
    <property type="entry name" value="Peripla_BP_I"/>
</dbReference>
<accession>A0ABP5G8M6</accession>
<dbReference type="SUPFAM" id="SSF47413">
    <property type="entry name" value="lambda repressor-like DNA-binding domains"/>
    <property type="match status" value="1"/>
</dbReference>
<dbReference type="Pfam" id="PF00356">
    <property type="entry name" value="LacI"/>
    <property type="match status" value="1"/>
</dbReference>
<dbReference type="Gene3D" id="3.40.50.2300">
    <property type="match status" value="2"/>
</dbReference>